<protein>
    <recommendedName>
        <fullName evidence="5">tRNA pseudouridine synthase B</fullName>
        <ecNumber evidence="5">5.4.99.25</ecNumber>
    </recommendedName>
    <alternativeName>
        <fullName evidence="5">tRNA pseudouridine(55) synthase</fullName>
        <shortName evidence="5">Psi55 synthase</shortName>
    </alternativeName>
    <alternativeName>
        <fullName evidence="5">tRNA pseudouridylate synthase</fullName>
    </alternativeName>
    <alternativeName>
        <fullName evidence="5">tRNA-uridine isomerase</fullName>
    </alternativeName>
</protein>
<comment type="catalytic activity">
    <reaction evidence="1 5">
        <text>uridine(55) in tRNA = pseudouridine(55) in tRNA</text>
        <dbReference type="Rhea" id="RHEA:42532"/>
        <dbReference type="Rhea" id="RHEA-COMP:10101"/>
        <dbReference type="Rhea" id="RHEA-COMP:10102"/>
        <dbReference type="ChEBI" id="CHEBI:65314"/>
        <dbReference type="ChEBI" id="CHEBI:65315"/>
        <dbReference type="EC" id="5.4.99.25"/>
    </reaction>
</comment>
<dbReference type="HAMAP" id="MF_01080">
    <property type="entry name" value="TruB_bact"/>
    <property type="match status" value="1"/>
</dbReference>
<dbReference type="EC" id="5.4.99.25" evidence="5"/>
<sequence>MDGFLNINKPKGISSYDVIRNLKPMLNKAKIGHTGTLDPIANGVLIVAIGNATRLIEYIDGTKTYQVELELGKVSDTYDSTGTVTDQELKVNVKDEAIMTAINKFIGDIEQIPPQFSAIKVKGEKAYEIARRGEKVELKSRTVQTYKIDLVSIKLPKISLTIECSKGTYIRSLVHDLGQNLKTGAIMTDLTRISDCGFSIEDSIKLDELTNIEKALIPAIEVFKDYSARVPIELHQRITTGAIIDFDDKQIPKLLNFNASGEYFFATDEKNNIISVNKKVGNNKFHPEKVLL</sequence>
<dbReference type="GO" id="GO:0160148">
    <property type="term" value="F:tRNA pseudouridine(55) synthase activity"/>
    <property type="evidence" value="ECO:0007669"/>
    <property type="project" value="UniProtKB-EC"/>
</dbReference>
<dbReference type="InterPro" id="IPR014780">
    <property type="entry name" value="tRNA_psdUridine_synth_TruB"/>
</dbReference>
<dbReference type="GO" id="GO:0003723">
    <property type="term" value="F:RNA binding"/>
    <property type="evidence" value="ECO:0007669"/>
    <property type="project" value="InterPro"/>
</dbReference>
<dbReference type="PANTHER" id="PTHR13767:SF2">
    <property type="entry name" value="PSEUDOURIDYLATE SYNTHASE TRUB1"/>
    <property type="match status" value="1"/>
</dbReference>
<reference evidence="7" key="2">
    <citation type="journal article" date="2021" name="Microbiome">
        <title>Successional dynamics and alternative stable states in a saline activated sludge microbial community over 9 years.</title>
        <authorList>
            <person name="Wang Y."/>
            <person name="Ye J."/>
            <person name="Ju F."/>
            <person name="Liu L."/>
            <person name="Boyd J.A."/>
            <person name="Deng Y."/>
            <person name="Parks D.H."/>
            <person name="Jiang X."/>
            <person name="Yin X."/>
            <person name="Woodcroft B.J."/>
            <person name="Tyson G.W."/>
            <person name="Hugenholtz P."/>
            <person name="Polz M.F."/>
            <person name="Zhang T."/>
        </authorList>
    </citation>
    <scope>NUCLEOTIDE SEQUENCE</scope>
    <source>
        <strain evidence="7">HKST-UBA10</strain>
    </source>
</reference>
<dbReference type="Pfam" id="PF01509">
    <property type="entry name" value="TruB_N"/>
    <property type="match status" value="1"/>
</dbReference>
<proteinExistence type="inferred from homology"/>
<feature type="active site" description="Nucleophile" evidence="5">
    <location>
        <position position="38"/>
    </location>
</feature>
<dbReference type="NCBIfam" id="TIGR00431">
    <property type="entry name" value="TruB"/>
    <property type="match status" value="1"/>
</dbReference>
<accession>A0A955L2R5</accession>
<comment type="similarity">
    <text evidence="2 5">Belongs to the pseudouridine synthase TruB family. Type 1 subfamily.</text>
</comment>
<dbReference type="InterPro" id="IPR020103">
    <property type="entry name" value="PsdUridine_synth_cat_dom_sf"/>
</dbReference>
<reference evidence="7" key="1">
    <citation type="submission" date="2020-04" db="EMBL/GenBank/DDBJ databases">
        <authorList>
            <person name="Zhang T."/>
        </authorList>
    </citation>
    <scope>NUCLEOTIDE SEQUENCE</scope>
    <source>
        <strain evidence="7">HKST-UBA10</strain>
    </source>
</reference>
<feature type="domain" description="Pseudouridine synthase II N-terminal" evidence="6">
    <location>
        <begin position="24"/>
        <end position="170"/>
    </location>
</feature>
<evidence type="ECO:0000256" key="3">
    <source>
        <dbReference type="ARBA" id="ARBA00022694"/>
    </source>
</evidence>
<dbReference type="GO" id="GO:0031119">
    <property type="term" value="P:tRNA pseudouridine synthesis"/>
    <property type="evidence" value="ECO:0007669"/>
    <property type="project" value="UniProtKB-UniRule"/>
</dbReference>
<evidence type="ECO:0000256" key="5">
    <source>
        <dbReference type="HAMAP-Rule" id="MF_01080"/>
    </source>
</evidence>
<dbReference type="CDD" id="cd02573">
    <property type="entry name" value="PseudoU_synth_EcTruB"/>
    <property type="match status" value="1"/>
</dbReference>
<gene>
    <name evidence="5 7" type="primary">truB</name>
    <name evidence="7" type="ORF">KC660_00155</name>
</gene>
<organism evidence="7 8">
    <name type="scientific">Candidatus Dojkabacteria bacterium</name>
    <dbReference type="NCBI Taxonomy" id="2099670"/>
    <lineage>
        <taxon>Bacteria</taxon>
        <taxon>Candidatus Dojkabacteria</taxon>
    </lineage>
</organism>
<dbReference type="InterPro" id="IPR002501">
    <property type="entry name" value="PsdUridine_synth_N"/>
</dbReference>
<dbReference type="AlphaFoldDB" id="A0A955L2R5"/>
<dbReference type="Gene3D" id="3.30.2350.10">
    <property type="entry name" value="Pseudouridine synthase"/>
    <property type="match status" value="1"/>
</dbReference>
<comment type="function">
    <text evidence="5">Responsible for synthesis of pseudouridine from uracil-55 in the psi GC loop of transfer RNAs.</text>
</comment>
<dbReference type="SUPFAM" id="SSF55120">
    <property type="entry name" value="Pseudouridine synthase"/>
    <property type="match status" value="1"/>
</dbReference>
<dbReference type="GO" id="GO:1990481">
    <property type="term" value="P:mRNA pseudouridine synthesis"/>
    <property type="evidence" value="ECO:0007669"/>
    <property type="project" value="TreeGrafter"/>
</dbReference>
<dbReference type="EMBL" id="JAGQLG010000005">
    <property type="protein sequence ID" value="MCA9381804.1"/>
    <property type="molecule type" value="Genomic_DNA"/>
</dbReference>
<name>A0A955L2R5_9BACT</name>
<evidence type="ECO:0000256" key="4">
    <source>
        <dbReference type="ARBA" id="ARBA00023235"/>
    </source>
</evidence>
<dbReference type="Proteomes" id="UP000782843">
    <property type="component" value="Unassembled WGS sequence"/>
</dbReference>
<evidence type="ECO:0000259" key="6">
    <source>
        <dbReference type="Pfam" id="PF01509"/>
    </source>
</evidence>
<dbReference type="PANTHER" id="PTHR13767">
    <property type="entry name" value="TRNA-PSEUDOURIDINE SYNTHASE"/>
    <property type="match status" value="1"/>
</dbReference>
<keyword evidence="4 5" id="KW-0413">Isomerase</keyword>
<comment type="caution">
    <text evidence="7">The sequence shown here is derived from an EMBL/GenBank/DDBJ whole genome shotgun (WGS) entry which is preliminary data.</text>
</comment>
<evidence type="ECO:0000256" key="1">
    <source>
        <dbReference type="ARBA" id="ARBA00000385"/>
    </source>
</evidence>
<evidence type="ECO:0000313" key="8">
    <source>
        <dbReference type="Proteomes" id="UP000782843"/>
    </source>
</evidence>
<evidence type="ECO:0000313" key="7">
    <source>
        <dbReference type="EMBL" id="MCA9381804.1"/>
    </source>
</evidence>
<evidence type="ECO:0000256" key="2">
    <source>
        <dbReference type="ARBA" id="ARBA00005642"/>
    </source>
</evidence>
<keyword evidence="3 5" id="KW-0819">tRNA processing</keyword>